<evidence type="ECO:0000313" key="1">
    <source>
        <dbReference type="EMBL" id="MBB4981194.1"/>
    </source>
</evidence>
<accession>A0A7W7TXI8</accession>
<keyword evidence="2" id="KW-1185">Reference proteome</keyword>
<gene>
    <name evidence="1" type="ORF">GGE06_002104</name>
</gene>
<protein>
    <submittedName>
        <fullName evidence="1">FMN phosphatase YigB (HAD superfamily)</fullName>
    </submittedName>
</protein>
<dbReference type="SUPFAM" id="SSF56784">
    <property type="entry name" value="HAD-like"/>
    <property type="match status" value="1"/>
</dbReference>
<dbReference type="Proteomes" id="UP000582643">
    <property type="component" value="Unassembled WGS sequence"/>
</dbReference>
<organism evidence="1 2">
    <name type="scientific">Streptomyces nymphaeiformis</name>
    <dbReference type="NCBI Taxonomy" id="2663842"/>
    <lineage>
        <taxon>Bacteria</taxon>
        <taxon>Bacillati</taxon>
        <taxon>Actinomycetota</taxon>
        <taxon>Actinomycetes</taxon>
        <taxon>Kitasatosporales</taxon>
        <taxon>Streptomycetaceae</taxon>
        <taxon>Streptomyces</taxon>
    </lineage>
</organism>
<dbReference type="AlphaFoldDB" id="A0A7W7TXI8"/>
<dbReference type="InterPro" id="IPR006439">
    <property type="entry name" value="HAD-SF_hydro_IA"/>
</dbReference>
<dbReference type="Gene3D" id="3.40.50.1000">
    <property type="entry name" value="HAD superfamily/HAD-like"/>
    <property type="match status" value="1"/>
</dbReference>
<dbReference type="Pfam" id="PF00702">
    <property type="entry name" value="Hydrolase"/>
    <property type="match status" value="1"/>
</dbReference>
<comment type="caution">
    <text evidence="1">The sequence shown here is derived from an EMBL/GenBank/DDBJ whole genome shotgun (WGS) entry which is preliminary data.</text>
</comment>
<dbReference type="PANTHER" id="PTHR46649:SF4">
    <property type="entry name" value="HALOACID DEHALOGENASE-LIKE HYDROLASE (HAD) SUPERFAMILY PROTEIN"/>
    <property type="match status" value="1"/>
</dbReference>
<dbReference type="EMBL" id="JACHJY010000003">
    <property type="protein sequence ID" value="MBB4981194.1"/>
    <property type="molecule type" value="Genomic_DNA"/>
</dbReference>
<evidence type="ECO:0000313" key="2">
    <source>
        <dbReference type="Proteomes" id="UP000582643"/>
    </source>
</evidence>
<dbReference type="RefSeq" id="WP_184930658.1">
    <property type="nucleotide sequence ID" value="NZ_JACHJY010000003.1"/>
</dbReference>
<dbReference type="InterPro" id="IPR023214">
    <property type="entry name" value="HAD_sf"/>
</dbReference>
<sequence length="235" mass="24569">MPYFKAVLFDWVGTLVVPKWGPIAGRPKGAHWIERTLLGLGRDAPDAETRRISEALSEAARLPEVASGWSDVSADAHRDGYDGWVRAAGIEPALADALYATLSDPVGNPFATDVAPTLAALKAAGLKVAVISDIHVDIRPAFVNAGLDTHVDAYALSFEHGRCKPDPAFFGVALDRLGVSPDEALMVGDRSGRDGGGVEAGLATLLLPPLTDTTEERLHLVLGACGLAAGTGATR</sequence>
<reference evidence="1 2" key="1">
    <citation type="submission" date="2020-08" db="EMBL/GenBank/DDBJ databases">
        <title>Genomic Encyclopedia of Type Strains, Phase III (KMG-III): the genomes of soil and plant-associated and newly described type strains.</title>
        <authorList>
            <person name="Whitman W."/>
        </authorList>
    </citation>
    <scope>NUCLEOTIDE SEQUENCE [LARGE SCALE GENOMIC DNA]</scope>
    <source>
        <strain evidence="1 2">SFB5A</strain>
    </source>
</reference>
<dbReference type="PANTHER" id="PTHR46649">
    <property type="match status" value="1"/>
</dbReference>
<proteinExistence type="predicted"/>
<dbReference type="InterPro" id="IPR036412">
    <property type="entry name" value="HAD-like_sf"/>
</dbReference>
<name>A0A7W7TXI8_9ACTN</name>
<dbReference type="PRINTS" id="PR00413">
    <property type="entry name" value="HADHALOGNASE"/>
</dbReference>